<dbReference type="EMBL" id="JAGKQM010000008">
    <property type="protein sequence ID" value="KAH0914279.1"/>
    <property type="molecule type" value="Genomic_DNA"/>
</dbReference>
<dbReference type="Proteomes" id="UP000824890">
    <property type="component" value="Unassembled WGS sequence"/>
</dbReference>
<feature type="compositionally biased region" description="Basic and acidic residues" evidence="1">
    <location>
        <begin position="164"/>
        <end position="176"/>
    </location>
</feature>
<accession>A0ABQ8CB31</accession>
<protein>
    <submittedName>
        <fullName evidence="2">Uncharacterized protein</fullName>
    </submittedName>
</protein>
<evidence type="ECO:0000313" key="3">
    <source>
        <dbReference type="Proteomes" id="UP000824890"/>
    </source>
</evidence>
<sequence length="176" mass="19345">MSSCDAAVVAPTSFDTLRLGRSAQVTVAPLLRFWDSRNIKEQDIVGMIRSVQGSDLKDAGVMTRVVVGFAIEPSTYLYGMNLQSSTLHSTGTMFVKSSPATNSFWDPNLPPITEFTARCQGEEFPCFQTLNTNAAPLFKKDTGQASVSPNTEIEGQEDDTITSVKDKEVRQIRTRE</sequence>
<feature type="region of interest" description="Disordered" evidence="1">
    <location>
        <begin position="141"/>
        <end position="176"/>
    </location>
</feature>
<comment type="caution">
    <text evidence="2">The sequence shown here is derived from an EMBL/GenBank/DDBJ whole genome shotgun (WGS) entry which is preliminary data.</text>
</comment>
<feature type="compositionally biased region" description="Polar residues" evidence="1">
    <location>
        <begin position="143"/>
        <end position="153"/>
    </location>
</feature>
<organism evidence="2 3">
    <name type="scientific">Brassica napus</name>
    <name type="common">Rape</name>
    <dbReference type="NCBI Taxonomy" id="3708"/>
    <lineage>
        <taxon>Eukaryota</taxon>
        <taxon>Viridiplantae</taxon>
        <taxon>Streptophyta</taxon>
        <taxon>Embryophyta</taxon>
        <taxon>Tracheophyta</taxon>
        <taxon>Spermatophyta</taxon>
        <taxon>Magnoliopsida</taxon>
        <taxon>eudicotyledons</taxon>
        <taxon>Gunneridae</taxon>
        <taxon>Pentapetalae</taxon>
        <taxon>rosids</taxon>
        <taxon>malvids</taxon>
        <taxon>Brassicales</taxon>
        <taxon>Brassicaceae</taxon>
        <taxon>Brassiceae</taxon>
        <taxon>Brassica</taxon>
    </lineage>
</organism>
<evidence type="ECO:0000256" key="1">
    <source>
        <dbReference type="SAM" id="MobiDB-lite"/>
    </source>
</evidence>
<keyword evidence="3" id="KW-1185">Reference proteome</keyword>
<gene>
    <name evidence="2" type="ORF">HID58_028725</name>
</gene>
<evidence type="ECO:0000313" key="2">
    <source>
        <dbReference type="EMBL" id="KAH0914279.1"/>
    </source>
</evidence>
<proteinExistence type="predicted"/>
<name>A0ABQ8CB31_BRANA</name>
<reference evidence="2 3" key="1">
    <citation type="submission" date="2021-05" db="EMBL/GenBank/DDBJ databases">
        <title>Genome Assembly of Synthetic Allotetraploid Brassica napus Reveals Homoeologous Exchanges between Subgenomes.</title>
        <authorList>
            <person name="Davis J.T."/>
        </authorList>
    </citation>
    <scope>NUCLEOTIDE SEQUENCE [LARGE SCALE GENOMIC DNA]</scope>
    <source>
        <strain evidence="3">cv. Da-Ae</strain>
        <tissue evidence="2">Seedling</tissue>
    </source>
</reference>